<evidence type="ECO:0000256" key="4">
    <source>
        <dbReference type="ARBA" id="ARBA00022989"/>
    </source>
</evidence>
<feature type="transmembrane region" description="Helical" evidence="6">
    <location>
        <begin position="25"/>
        <end position="47"/>
    </location>
</feature>
<evidence type="ECO:0000256" key="5">
    <source>
        <dbReference type="ARBA" id="ARBA00023136"/>
    </source>
</evidence>
<dbReference type="PANTHER" id="PTHR31627:SF43">
    <property type="entry name" value="SERPENTINE RECEPTOR CLASS GAMMA-15"/>
    <property type="match status" value="1"/>
</dbReference>
<reference evidence="7 8" key="1">
    <citation type="submission" date="2020-04" db="EMBL/GenBank/DDBJ databases">
        <authorList>
            <person name="Laetsch R D."/>
            <person name="Stevens L."/>
            <person name="Kumar S."/>
            <person name="Blaxter L. M."/>
        </authorList>
    </citation>
    <scope>NUCLEOTIDE SEQUENCE [LARGE SCALE GENOMIC DNA]</scope>
</reference>
<feature type="transmembrane region" description="Helical" evidence="6">
    <location>
        <begin position="59"/>
        <end position="80"/>
    </location>
</feature>
<evidence type="ECO:0000256" key="1">
    <source>
        <dbReference type="ARBA" id="ARBA00004141"/>
    </source>
</evidence>
<feature type="transmembrane region" description="Helical" evidence="6">
    <location>
        <begin position="107"/>
        <end position="129"/>
    </location>
</feature>
<feature type="transmembrane region" description="Helical" evidence="6">
    <location>
        <begin position="232"/>
        <end position="250"/>
    </location>
</feature>
<gene>
    <name evidence="7" type="ORF">CBOVIS_LOCUS4648</name>
</gene>
<sequence length="305" mass="35655">MAYDESDIQVECDKSYNPNIEVLKYALQAVYLFPACAFNLFILYTMLYKNRSYYRNHSFFILFAADCFISFNVLLFQAIIGRSVMYIPYLCDILIPYVFKPRIVMKFYTLLISYCEIAKILTQILFVINRFTCIYKPFEHAAIWHRWLRISLIFVAIFPCFLIWNVAISRTFMIPFYGGMMLYYSRTVSWASQSIFNSILIIIALLITIICSIITIIIVINRPKRVKQAEKSLFFATLAISSGFIFTAIFQAQKFLTKFREFPNFRSSLFVVANSRKLRNDLRNSALRSSRSTVTTIGDDIHAIR</sequence>
<dbReference type="GO" id="GO:0007606">
    <property type="term" value="P:sensory perception of chemical stimulus"/>
    <property type="evidence" value="ECO:0007669"/>
    <property type="project" value="UniProtKB-UniRule"/>
</dbReference>
<keyword evidence="5 6" id="KW-0472">Membrane</keyword>
<feature type="transmembrane region" description="Helical" evidence="6">
    <location>
        <begin position="194"/>
        <end position="220"/>
    </location>
</feature>
<evidence type="ECO:0000256" key="2">
    <source>
        <dbReference type="ARBA" id="ARBA00005692"/>
    </source>
</evidence>
<keyword evidence="4 6" id="KW-1133">Transmembrane helix</keyword>
<organism evidence="7 8">
    <name type="scientific">Caenorhabditis bovis</name>
    <dbReference type="NCBI Taxonomy" id="2654633"/>
    <lineage>
        <taxon>Eukaryota</taxon>
        <taxon>Metazoa</taxon>
        <taxon>Ecdysozoa</taxon>
        <taxon>Nematoda</taxon>
        <taxon>Chromadorea</taxon>
        <taxon>Rhabditida</taxon>
        <taxon>Rhabditina</taxon>
        <taxon>Rhabditomorpha</taxon>
        <taxon>Rhabditoidea</taxon>
        <taxon>Rhabditidae</taxon>
        <taxon>Peloderinae</taxon>
        <taxon>Caenorhabditis</taxon>
    </lineage>
</organism>
<keyword evidence="3 6" id="KW-0812">Transmembrane</keyword>
<dbReference type="SUPFAM" id="SSF81321">
    <property type="entry name" value="Family A G protein-coupled receptor-like"/>
    <property type="match status" value="1"/>
</dbReference>
<evidence type="ECO:0000256" key="6">
    <source>
        <dbReference type="RuleBase" id="RU280813"/>
    </source>
</evidence>
<name>A0A8S1EVD2_9PELO</name>
<evidence type="ECO:0000256" key="3">
    <source>
        <dbReference type="ARBA" id="ARBA00022692"/>
    </source>
</evidence>
<feature type="transmembrane region" description="Helical" evidence="6">
    <location>
        <begin position="150"/>
        <end position="174"/>
    </location>
</feature>
<evidence type="ECO:0000313" key="7">
    <source>
        <dbReference type="EMBL" id="CAB3401968.1"/>
    </source>
</evidence>
<dbReference type="Pfam" id="PF02118">
    <property type="entry name" value="Srg"/>
    <property type="match status" value="1"/>
</dbReference>
<accession>A0A8S1EVD2</accession>
<dbReference type="PANTHER" id="PTHR31627">
    <property type="entry name" value="SERPENTINE RECEPTOR CLASS GAMMA-RELATED"/>
    <property type="match status" value="1"/>
</dbReference>
<evidence type="ECO:0000313" key="8">
    <source>
        <dbReference type="Proteomes" id="UP000494206"/>
    </source>
</evidence>
<dbReference type="InterPro" id="IPR000609">
    <property type="entry name" value="7TM_GPCR_serpentine_rcpt_Srg"/>
</dbReference>
<comment type="caution">
    <text evidence="6">Lacks conserved residue(s) required for the propagation of feature annotation.</text>
</comment>
<dbReference type="Proteomes" id="UP000494206">
    <property type="component" value="Unassembled WGS sequence"/>
</dbReference>
<dbReference type="GO" id="GO:0004888">
    <property type="term" value="F:transmembrane signaling receptor activity"/>
    <property type="evidence" value="ECO:0007669"/>
    <property type="project" value="InterPro"/>
</dbReference>
<dbReference type="InterPro" id="IPR051119">
    <property type="entry name" value="Nematode_SR-like"/>
</dbReference>
<dbReference type="OrthoDB" id="5861325at2759"/>
<dbReference type="PRINTS" id="PR00698">
    <property type="entry name" value="TMPROTEINSRG"/>
</dbReference>
<protein>
    <recommendedName>
        <fullName evidence="6">Serpentine receptor class gamma</fullName>
    </recommendedName>
</protein>
<comment type="subcellular location">
    <subcellularLocation>
        <location evidence="1">Membrane</location>
        <topology evidence="1">Multi-pass membrane protein</topology>
    </subcellularLocation>
</comment>
<dbReference type="GO" id="GO:0016020">
    <property type="term" value="C:membrane"/>
    <property type="evidence" value="ECO:0007669"/>
    <property type="project" value="UniProtKB-SubCell"/>
</dbReference>
<dbReference type="AlphaFoldDB" id="A0A8S1EVD2"/>
<comment type="similarity">
    <text evidence="2 6">Belongs to the nematode receptor-like protein srg family.</text>
</comment>
<keyword evidence="8" id="KW-1185">Reference proteome</keyword>
<comment type="caution">
    <text evidence="7">The sequence shown here is derived from an EMBL/GenBank/DDBJ whole genome shotgun (WGS) entry which is preliminary data.</text>
</comment>
<dbReference type="Gene3D" id="1.20.1070.10">
    <property type="entry name" value="Rhodopsin 7-helix transmembrane proteins"/>
    <property type="match status" value="1"/>
</dbReference>
<proteinExistence type="inferred from homology"/>
<dbReference type="EMBL" id="CADEPM010000003">
    <property type="protein sequence ID" value="CAB3401968.1"/>
    <property type="molecule type" value="Genomic_DNA"/>
</dbReference>